<protein>
    <recommendedName>
        <fullName evidence="4">DUF4129 domain-containing protein</fullName>
    </recommendedName>
</protein>
<name>A0A1Q2CQJ1_9ACTN</name>
<dbReference type="OrthoDB" id="4639836at2"/>
<evidence type="ECO:0000313" key="3">
    <source>
        <dbReference type="Proteomes" id="UP000188145"/>
    </source>
</evidence>
<gene>
    <name evidence="2" type="ORF">BW730_13680</name>
</gene>
<keyword evidence="3" id="KW-1185">Reference proteome</keyword>
<dbReference type="RefSeq" id="WP_077686730.1">
    <property type="nucleotide sequence ID" value="NZ_CP019606.1"/>
</dbReference>
<evidence type="ECO:0000313" key="2">
    <source>
        <dbReference type="EMBL" id="AQP48398.1"/>
    </source>
</evidence>
<evidence type="ECO:0000256" key="1">
    <source>
        <dbReference type="SAM" id="Phobius"/>
    </source>
</evidence>
<keyword evidence="1" id="KW-0472">Membrane</keyword>
<accession>A0A1Q2CQJ1</accession>
<evidence type="ECO:0008006" key="4">
    <source>
        <dbReference type="Google" id="ProtNLM"/>
    </source>
</evidence>
<dbReference type="Proteomes" id="UP000188145">
    <property type="component" value="Chromosome"/>
</dbReference>
<organism evidence="2 3">
    <name type="scientific">Tessaracoccus aquimaris</name>
    <dbReference type="NCBI Taxonomy" id="1332264"/>
    <lineage>
        <taxon>Bacteria</taxon>
        <taxon>Bacillati</taxon>
        <taxon>Actinomycetota</taxon>
        <taxon>Actinomycetes</taxon>
        <taxon>Propionibacteriales</taxon>
        <taxon>Propionibacteriaceae</taxon>
        <taxon>Tessaracoccus</taxon>
    </lineage>
</organism>
<dbReference type="EMBL" id="CP019606">
    <property type="protein sequence ID" value="AQP48398.1"/>
    <property type="molecule type" value="Genomic_DNA"/>
</dbReference>
<dbReference type="AlphaFoldDB" id="A0A1Q2CQJ1"/>
<proteinExistence type="predicted"/>
<dbReference type="STRING" id="1332264.BW730_13680"/>
<dbReference type="KEGG" id="tes:BW730_13680"/>
<keyword evidence="1" id="KW-0812">Transmembrane</keyword>
<feature type="transmembrane region" description="Helical" evidence="1">
    <location>
        <begin position="12"/>
        <end position="34"/>
    </location>
</feature>
<sequence length="154" mass="16177">MPVFGPAPYADYWLPLAIAAVVLVCGIPLLGWWFTRPRPQPPPAPAPSPDVEQGRREALALISGVGSDLASGAVDARGASQRLSRIVREFLVGRGRPDVEAMTLTELRADPALAPVADLVGGLYRPAFGPDAGDRAVGAESSVAAAERLVATWR</sequence>
<reference evidence="3" key="1">
    <citation type="submission" date="2017-02" db="EMBL/GenBank/DDBJ databases">
        <title>Tessaracoccus aquaemaris sp. nov., isolated from the intestine of a Korean rockfish, Sebastes schlegelii, in a marine aquaculture pond.</title>
        <authorList>
            <person name="Tak E.J."/>
            <person name="Bae J.-W."/>
        </authorList>
    </citation>
    <scope>NUCLEOTIDE SEQUENCE [LARGE SCALE GENOMIC DNA]</scope>
    <source>
        <strain evidence="3">NSG39</strain>
    </source>
</reference>
<keyword evidence="1" id="KW-1133">Transmembrane helix</keyword>